<evidence type="ECO:0000313" key="1">
    <source>
        <dbReference type="EMBL" id="CAG8528790.1"/>
    </source>
</evidence>
<accession>A0A9N9FDZ6</accession>
<proteinExistence type="predicted"/>
<sequence>MFIGIFAFDNAISHIAFAKDAFVFSRINLYSGGFVLKMAQVGS</sequence>
<name>A0A9N9FDZ6_9GLOM</name>
<dbReference type="AlphaFoldDB" id="A0A9N9FDZ6"/>
<reference evidence="1" key="1">
    <citation type="submission" date="2021-06" db="EMBL/GenBank/DDBJ databases">
        <authorList>
            <person name="Kallberg Y."/>
            <person name="Tangrot J."/>
            <person name="Rosling A."/>
        </authorList>
    </citation>
    <scope>NUCLEOTIDE SEQUENCE</scope>
    <source>
        <strain evidence="1">IN212</strain>
    </source>
</reference>
<gene>
    <name evidence="1" type="ORF">RFULGI_LOCUS3694</name>
</gene>
<protein>
    <submittedName>
        <fullName evidence="1">6849_t:CDS:1</fullName>
    </submittedName>
</protein>
<evidence type="ECO:0000313" key="2">
    <source>
        <dbReference type="Proteomes" id="UP000789396"/>
    </source>
</evidence>
<keyword evidence="2" id="KW-1185">Reference proteome</keyword>
<dbReference type="Proteomes" id="UP000789396">
    <property type="component" value="Unassembled WGS sequence"/>
</dbReference>
<dbReference type="EMBL" id="CAJVPZ010003343">
    <property type="protein sequence ID" value="CAG8528790.1"/>
    <property type="molecule type" value="Genomic_DNA"/>
</dbReference>
<comment type="caution">
    <text evidence="1">The sequence shown here is derived from an EMBL/GenBank/DDBJ whole genome shotgun (WGS) entry which is preliminary data.</text>
</comment>
<dbReference type="OrthoDB" id="10044727at2759"/>
<organism evidence="1 2">
    <name type="scientific">Racocetra fulgida</name>
    <dbReference type="NCBI Taxonomy" id="60492"/>
    <lineage>
        <taxon>Eukaryota</taxon>
        <taxon>Fungi</taxon>
        <taxon>Fungi incertae sedis</taxon>
        <taxon>Mucoromycota</taxon>
        <taxon>Glomeromycotina</taxon>
        <taxon>Glomeromycetes</taxon>
        <taxon>Diversisporales</taxon>
        <taxon>Gigasporaceae</taxon>
        <taxon>Racocetra</taxon>
    </lineage>
</organism>